<dbReference type="Proteomes" id="UP000740329">
    <property type="component" value="Unassembled WGS sequence"/>
</dbReference>
<accession>A0A8J7S4Q5</accession>
<protein>
    <submittedName>
        <fullName evidence="1">Uncharacterized protein</fullName>
    </submittedName>
</protein>
<comment type="caution">
    <text evidence="1">The sequence shown here is derived from an EMBL/GenBank/DDBJ whole genome shotgun (WGS) entry which is preliminary data.</text>
</comment>
<sequence length="100" mass="11988">MYVYYKVKENSQLQERLTEWVNVNDTGNEDADEREKKLYEFREFLKDIGFSFKNKDYGGYGWIKNEGKITVLAVDIKICELKNDNLTILTKEELKKFEFK</sequence>
<dbReference type="AlphaFoldDB" id="A0A8J7S4Q5"/>
<gene>
    <name evidence="1" type="ORF">J3E07_000775</name>
</gene>
<dbReference type="RefSeq" id="WP_209590859.1">
    <property type="nucleotide sequence ID" value="NZ_JAGGMV010000002.1"/>
</dbReference>
<dbReference type="EMBL" id="JAGGMV010000002">
    <property type="protein sequence ID" value="MBP2201363.1"/>
    <property type="molecule type" value="Genomic_DNA"/>
</dbReference>
<name>A0A8J7S4Q5_METVO</name>
<evidence type="ECO:0000313" key="1">
    <source>
        <dbReference type="EMBL" id="MBP2201363.1"/>
    </source>
</evidence>
<reference evidence="1" key="1">
    <citation type="submission" date="2021-03" db="EMBL/GenBank/DDBJ databases">
        <title>Genomic Encyclopedia of Type Strains, Phase IV (KMG-V): Genome sequencing to study the core and pangenomes of soil and plant-associated prokaryotes.</title>
        <authorList>
            <person name="Whitman W."/>
        </authorList>
    </citation>
    <scope>NUCLEOTIDE SEQUENCE</scope>
    <source>
        <strain evidence="1">C4</strain>
    </source>
</reference>
<evidence type="ECO:0000313" key="2">
    <source>
        <dbReference type="Proteomes" id="UP000740329"/>
    </source>
</evidence>
<organism evidence="1 2">
    <name type="scientific">Methanococcus voltae</name>
    <dbReference type="NCBI Taxonomy" id="2188"/>
    <lineage>
        <taxon>Archaea</taxon>
        <taxon>Methanobacteriati</taxon>
        <taxon>Methanobacteriota</taxon>
        <taxon>Methanomada group</taxon>
        <taxon>Methanococci</taxon>
        <taxon>Methanococcales</taxon>
        <taxon>Methanococcaceae</taxon>
        <taxon>Methanococcus</taxon>
    </lineage>
</organism>
<proteinExistence type="predicted"/>